<keyword evidence="6 7" id="KW-0961">Cell wall biogenesis/degradation</keyword>
<dbReference type="GO" id="GO:0071555">
    <property type="term" value="P:cell wall organization"/>
    <property type="evidence" value="ECO:0007669"/>
    <property type="project" value="UniProtKB-KW"/>
</dbReference>
<dbReference type="Pfam" id="PF02618">
    <property type="entry name" value="YceG"/>
    <property type="match status" value="1"/>
</dbReference>
<name>A0A953M374_9BACT</name>
<comment type="catalytic activity">
    <reaction evidence="7">
        <text>a peptidoglycan chain = a peptidoglycan chain with N-acetyl-1,6-anhydromuramyl-[peptide] at the reducing end + a peptidoglycan chain with N-acetylglucosamine at the non-reducing end.</text>
        <dbReference type="EC" id="4.2.2.29"/>
    </reaction>
</comment>
<dbReference type="GO" id="GO:0008932">
    <property type="term" value="F:lytic endotransglycosylase activity"/>
    <property type="evidence" value="ECO:0007669"/>
    <property type="project" value="UniProtKB-UniRule"/>
</dbReference>
<dbReference type="InterPro" id="IPR003770">
    <property type="entry name" value="MLTG-like"/>
</dbReference>
<dbReference type="PANTHER" id="PTHR30518">
    <property type="entry name" value="ENDOLYTIC MUREIN TRANSGLYCOSYLASE"/>
    <property type="match status" value="1"/>
</dbReference>
<keyword evidence="1 7" id="KW-1003">Cell membrane</keyword>
<comment type="caution">
    <text evidence="8">The sequence shown here is derived from an EMBL/GenBank/DDBJ whole genome shotgun (WGS) entry which is preliminary data.</text>
</comment>
<dbReference type="GO" id="GO:0009252">
    <property type="term" value="P:peptidoglycan biosynthetic process"/>
    <property type="evidence" value="ECO:0007669"/>
    <property type="project" value="UniProtKB-UniRule"/>
</dbReference>
<dbReference type="EC" id="4.2.2.29" evidence="7"/>
<accession>A0A953M374</accession>
<sequence>MKKNLKIILFSIGSLFLAYAGLQLFVPTDWSGRQVEIRIPEGATYRQALSLLARNNLIRDKNLFILIGKLSGFDKRVRAGYYSFFGRMAPYQVFKRLRDGKIIEYEVAVLEGESLPEIGAKLAGYNIASFEEFTRISRDPDFLRQLDVQGPSLEGYLFPQTYKIPKGVSPRSVLKVMVRTLREEFNSTLRERARELGWSENEVLTLASIIEKEAVADSERPVISAVYHNRILRRMPLQADPTAIYGVKSSREKITPQDLRKKTEYNTYMIKGLPPGPIASPGKKSILAALYPAEVPYLYFVSQGNGTHYFSKTLAEHSAAIRRLRAQKAALNGGTGEGIPVPASDPGEE</sequence>
<evidence type="ECO:0000256" key="4">
    <source>
        <dbReference type="ARBA" id="ARBA00023136"/>
    </source>
</evidence>
<evidence type="ECO:0000256" key="1">
    <source>
        <dbReference type="ARBA" id="ARBA00022475"/>
    </source>
</evidence>
<comment type="similarity">
    <text evidence="7">Belongs to the transglycosylase MltG family.</text>
</comment>
<organism evidence="8 9">
    <name type="scientific">Candidatus Nitrobium versatile</name>
    <dbReference type="NCBI Taxonomy" id="2884831"/>
    <lineage>
        <taxon>Bacteria</taxon>
        <taxon>Pseudomonadati</taxon>
        <taxon>Nitrospirota</taxon>
        <taxon>Nitrospiria</taxon>
        <taxon>Nitrospirales</taxon>
        <taxon>Nitrospiraceae</taxon>
        <taxon>Candidatus Nitrobium</taxon>
    </lineage>
</organism>
<dbReference type="CDD" id="cd08010">
    <property type="entry name" value="MltG_like"/>
    <property type="match status" value="1"/>
</dbReference>
<keyword evidence="2 7" id="KW-0812">Transmembrane</keyword>
<feature type="site" description="Important for catalytic activity" evidence="7">
    <location>
        <position position="213"/>
    </location>
</feature>
<evidence type="ECO:0000313" key="8">
    <source>
        <dbReference type="EMBL" id="MBZ0158076.1"/>
    </source>
</evidence>
<dbReference type="GO" id="GO:0005886">
    <property type="term" value="C:plasma membrane"/>
    <property type="evidence" value="ECO:0007669"/>
    <property type="project" value="UniProtKB-SubCell"/>
</dbReference>
<keyword evidence="4 7" id="KW-0472">Membrane</keyword>
<evidence type="ECO:0000256" key="2">
    <source>
        <dbReference type="ARBA" id="ARBA00022692"/>
    </source>
</evidence>
<dbReference type="EMBL" id="JAIOIV010000135">
    <property type="protein sequence ID" value="MBZ0158076.1"/>
    <property type="molecule type" value="Genomic_DNA"/>
</dbReference>
<dbReference type="Proteomes" id="UP000705867">
    <property type="component" value="Unassembled WGS sequence"/>
</dbReference>
<feature type="transmembrane region" description="Helical" evidence="7">
    <location>
        <begin position="7"/>
        <end position="26"/>
    </location>
</feature>
<evidence type="ECO:0000256" key="5">
    <source>
        <dbReference type="ARBA" id="ARBA00023239"/>
    </source>
</evidence>
<dbReference type="Gene3D" id="3.30.160.60">
    <property type="entry name" value="Classic Zinc Finger"/>
    <property type="match status" value="1"/>
</dbReference>
<evidence type="ECO:0000313" key="9">
    <source>
        <dbReference type="Proteomes" id="UP000705867"/>
    </source>
</evidence>
<dbReference type="Gene3D" id="3.30.1490.480">
    <property type="entry name" value="Endolytic murein transglycosylase"/>
    <property type="match status" value="1"/>
</dbReference>
<evidence type="ECO:0000256" key="3">
    <source>
        <dbReference type="ARBA" id="ARBA00022989"/>
    </source>
</evidence>
<protein>
    <recommendedName>
        <fullName evidence="7">Endolytic murein transglycosylase</fullName>
        <ecNumber evidence="7">4.2.2.29</ecNumber>
    </recommendedName>
    <alternativeName>
        <fullName evidence="7">Peptidoglycan lytic transglycosylase</fullName>
    </alternativeName>
    <alternativeName>
        <fullName evidence="7">Peptidoglycan polymerization terminase</fullName>
    </alternativeName>
</protein>
<gene>
    <name evidence="7 8" type="primary">mltG</name>
    <name evidence="8" type="ORF">K8I29_17905</name>
</gene>
<proteinExistence type="inferred from homology"/>
<comment type="function">
    <text evidence="7">Functions as a peptidoglycan terminase that cleaves nascent peptidoglycan strands endolytically to terminate their elongation.</text>
</comment>
<dbReference type="HAMAP" id="MF_02065">
    <property type="entry name" value="MltG"/>
    <property type="match status" value="1"/>
</dbReference>
<keyword evidence="3 7" id="KW-1133">Transmembrane helix</keyword>
<comment type="subcellular location">
    <subcellularLocation>
        <location evidence="7">Cell membrane</location>
        <topology evidence="7">Single-pass membrane protein</topology>
    </subcellularLocation>
</comment>
<dbReference type="PANTHER" id="PTHR30518:SF2">
    <property type="entry name" value="ENDOLYTIC MUREIN TRANSGLYCOSYLASE"/>
    <property type="match status" value="1"/>
</dbReference>
<reference evidence="8" key="1">
    <citation type="journal article" date="2021" name="bioRxiv">
        <title>Unraveling nitrogen, sulfur and carbon metabolic pathways and microbial community transcriptional responses to substrate deprivation and toxicity stresses in a bioreactor mimicking anoxic brackish coastal sediment conditions.</title>
        <authorList>
            <person name="Martins P.D."/>
            <person name="Echeveste M.J."/>
            <person name="Arshad A."/>
            <person name="Kurth J."/>
            <person name="Ouboter H."/>
            <person name="Jetten M.S.M."/>
            <person name="Welte C.U."/>
        </authorList>
    </citation>
    <scope>NUCLEOTIDE SEQUENCE</scope>
    <source>
        <strain evidence="8">MAG_39</strain>
    </source>
</reference>
<keyword evidence="5 7" id="KW-0456">Lyase</keyword>
<evidence type="ECO:0000256" key="6">
    <source>
        <dbReference type="ARBA" id="ARBA00023316"/>
    </source>
</evidence>
<reference evidence="8" key="2">
    <citation type="submission" date="2021-08" db="EMBL/GenBank/DDBJ databases">
        <authorList>
            <person name="Dalcin Martins P."/>
        </authorList>
    </citation>
    <scope>NUCLEOTIDE SEQUENCE</scope>
    <source>
        <strain evidence="8">MAG_39</strain>
    </source>
</reference>
<evidence type="ECO:0000256" key="7">
    <source>
        <dbReference type="HAMAP-Rule" id="MF_02065"/>
    </source>
</evidence>
<dbReference type="NCBIfam" id="TIGR00247">
    <property type="entry name" value="endolytic transglycosylase MltG"/>
    <property type="match status" value="1"/>
</dbReference>
<dbReference type="AlphaFoldDB" id="A0A953M374"/>